<dbReference type="Proteomes" id="UP000641514">
    <property type="component" value="Unassembled WGS sequence"/>
</dbReference>
<sequence>MDEKDLRVSDAEREHIAQLLQRAVGLGLISIAEFGDRMDQAMAARTRGDLNAVVADLPGMQVNPELAPGYSEARMPARTSGAPLVLKDRFGDLTRKGQWHVPTEVTVKTLCSSAKLDFTHAIVDGPVVYVTVDDTMSSITLIVNENTTVDLNGVETFASSVSSKVQTGPPPGHLHIVVRGKLRFGTLKAKYSLRNTWKKMLGS</sequence>
<dbReference type="Pfam" id="PF08044">
    <property type="entry name" value="DUF1707"/>
    <property type="match status" value="1"/>
</dbReference>
<comment type="caution">
    <text evidence="2">The sequence shown here is derived from an EMBL/GenBank/DDBJ whole genome shotgun (WGS) entry which is preliminary data.</text>
</comment>
<evidence type="ECO:0000259" key="1">
    <source>
        <dbReference type="Pfam" id="PF08044"/>
    </source>
</evidence>
<name>A0A916U7H9_9ACTN</name>
<keyword evidence="3" id="KW-1185">Reference proteome</keyword>
<dbReference type="PANTHER" id="PTHR40763:SF5">
    <property type="entry name" value="MEMBRANE PROTEIN"/>
    <property type="match status" value="1"/>
</dbReference>
<dbReference type="EMBL" id="BMJH01000001">
    <property type="protein sequence ID" value="GGC62667.1"/>
    <property type="molecule type" value="Genomic_DNA"/>
</dbReference>
<reference evidence="2" key="1">
    <citation type="journal article" date="2014" name="Int. J. Syst. Evol. Microbiol.">
        <title>Complete genome sequence of Corynebacterium casei LMG S-19264T (=DSM 44701T), isolated from a smear-ripened cheese.</title>
        <authorList>
            <consortium name="US DOE Joint Genome Institute (JGI-PGF)"/>
            <person name="Walter F."/>
            <person name="Albersmeier A."/>
            <person name="Kalinowski J."/>
            <person name="Ruckert C."/>
        </authorList>
    </citation>
    <scope>NUCLEOTIDE SEQUENCE</scope>
    <source>
        <strain evidence="2">CGMCC 1.15478</strain>
    </source>
</reference>
<reference evidence="2" key="2">
    <citation type="submission" date="2020-09" db="EMBL/GenBank/DDBJ databases">
        <authorList>
            <person name="Sun Q."/>
            <person name="Zhou Y."/>
        </authorList>
    </citation>
    <scope>NUCLEOTIDE SEQUENCE</scope>
    <source>
        <strain evidence="2">CGMCC 1.15478</strain>
    </source>
</reference>
<accession>A0A916U7H9</accession>
<dbReference type="RefSeq" id="WP_188671868.1">
    <property type="nucleotide sequence ID" value="NZ_BMJH01000001.1"/>
</dbReference>
<feature type="domain" description="DUF1707" evidence="1">
    <location>
        <begin position="6"/>
        <end position="58"/>
    </location>
</feature>
<protein>
    <recommendedName>
        <fullName evidence="1">DUF1707 domain-containing protein</fullName>
    </recommendedName>
</protein>
<gene>
    <name evidence="2" type="ORF">GCM10011410_13870</name>
</gene>
<proteinExistence type="predicted"/>
<dbReference type="PANTHER" id="PTHR40763">
    <property type="entry name" value="MEMBRANE PROTEIN-RELATED"/>
    <property type="match status" value="1"/>
</dbReference>
<evidence type="ECO:0000313" key="3">
    <source>
        <dbReference type="Proteomes" id="UP000641514"/>
    </source>
</evidence>
<organism evidence="2 3">
    <name type="scientific">Hoyosella rhizosphaerae</name>
    <dbReference type="NCBI Taxonomy" id="1755582"/>
    <lineage>
        <taxon>Bacteria</taxon>
        <taxon>Bacillati</taxon>
        <taxon>Actinomycetota</taxon>
        <taxon>Actinomycetes</taxon>
        <taxon>Mycobacteriales</taxon>
        <taxon>Hoyosellaceae</taxon>
        <taxon>Hoyosella</taxon>
    </lineage>
</organism>
<dbReference type="AlphaFoldDB" id="A0A916U7H9"/>
<evidence type="ECO:0000313" key="2">
    <source>
        <dbReference type="EMBL" id="GGC62667.1"/>
    </source>
</evidence>
<dbReference type="InterPro" id="IPR012551">
    <property type="entry name" value="DUF1707_SHOCT-like"/>
</dbReference>